<sequence length="192" mass="22086">MECLRFHFHCPFRHCSRILIRMGFAHLASTKVQSRTQMGMSICIGEQGLLEQRKMLMKTEKWRSILRVMKGLFTDPLPPQRHWHKRSTHHRRKFSTSARMVDPDPELDVVGEREVPPKMKRRSMHRRKELHIADRTVSGPMSMEIDQDHDDVVRAQNVTPNSTALALSSSSILIPTISMTAPSPPQIPLPPP</sequence>
<evidence type="ECO:0000313" key="2">
    <source>
        <dbReference type="Proteomes" id="UP000799118"/>
    </source>
</evidence>
<reference evidence="1" key="1">
    <citation type="journal article" date="2019" name="Environ. Microbiol.">
        <title>Fungal ecological strategies reflected in gene transcription - a case study of two litter decomposers.</title>
        <authorList>
            <person name="Barbi F."/>
            <person name="Kohler A."/>
            <person name="Barry K."/>
            <person name="Baskaran P."/>
            <person name="Daum C."/>
            <person name="Fauchery L."/>
            <person name="Ihrmark K."/>
            <person name="Kuo A."/>
            <person name="LaButti K."/>
            <person name="Lipzen A."/>
            <person name="Morin E."/>
            <person name="Grigoriev I.V."/>
            <person name="Henrissat B."/>
            <person name="Lindahl B."/>
            <person name="Martin F."/>
        </authorList>
    </citation>
    <scope>NUCLEOTIDE SEQUENCE</scope>
    <source>
        <strain evidence="1">JB14</strain>
    </source>
</reference>
<dbReference type="AlphaFoldDB" id="A0A6A4GM20"/>
<dbReference type="EMBL" id="ML769845">
    <property type="protein sequence ID" value="KAE9386822.1"/>
    <property type="molecule type" value="Genomic_DNA"/>
</dbReference>
<gene>
    <name evidence="1" type="ORF">BT96DRAFT_507069</name>
</gene>
<evidence type="ECO:0000313" key="1">
    <source>
        <dbReference type="EMBL" id="KAE9386822.1"/>
    </source>
</evidence>
<name>A0A6A4GM20_9AGAR</name>
<keyword evidence="2" id="KW-1185">Reference proteome</keyword>
<proteinExistence type="predicted"/>
<dbReference type="Proteomes" id="UP000799118">
    <property type="component" value="Unassembled WGS sequence"/>
</dbReference>
<accession>A0A6A4GM20</accession>
<organism evidence="1 2">
    <name type="scientific">Gymnopus androsaceus JB14</name>
    <dbReference type="NCBI Taxonomy" id="1447944"/>
    <lineage>
        <taxon>Eukaryota</taxon>
        <taxon>Fungi</taxon>
        <taxon>Dikarya</taxon>
        <taxon>Basidiomycota</taxon>
        <taxon>Agaricomycotina</taxon>
        <taxon>Agaricomycetes</taxon>
        <taxon>Agaricomycetidae</taxon>
        <taxon>Agaricales</taxon>
        <taxon>Marasmiineae</taxon>
        <taxon>Omphalotaceae</taxon>
        <taxon>Gymnopus</taxon>
    </lineage>
</organism>
<protein>
    <submittedName>
        <fullName evidence="1">Uncharacterized protein</fullName>
    </submittedName>
</protein>